<sequence>MEDKKSNIISIVTVIFLIIVIVIARVFLRFSRSFFLITGAAVAAIFAVIVLYFIRRHLRHRRRVMETRLVSEGKELRIEYSFLRKVAGLPTKFRYKEVEEATDNWKLLIGKGASACVFKGIMKDGTVVAVKRIEHEEERGEKEFRSEIAAIASVQHVNLVRLLGYCVHNSLRFLVYEFIPNGSLANWIFSRSGRTNGVSGCASGCLSWRLRSAVALDVAKALAYLHNDCRSKVLHLDVKPENILLDENHRAIVSDFGLSKLMTRDQSRVLTTLRGTKGYLAPEWLLELGVTEKSDVFSFGMVLLEIIGGRRNVTVIDTGGAGDRSKRKFQYFPKIVMEKMKAGRIMEVVDQRLLDHGGIDEKEVRKMVHVALWCIQEKVRRRPSMVEVVKWLEGRAAVEEPPETQMIVVDLLSIDDDDDGVGGEGQDGNKRKRPRVVARVASQLNGCLGTNSLSSSKSFSYSMSIISPR</sequence>
<evidence type="ECO:0000256" key="3">
    <source>
        <dbReference type="ARBA" id="ARBA00022692"/>
    </source>
</evidence>
<dbReference type="EMBL" id="JAUHHV010000001">
    <property type="protein sequence ID" value="KAK1434701.1"/>
    <property type="molecule type" value="Genomic_DNA"/>
</dbReference>
<keyword evidence="4" id="KW-0732">Signal</keyword>
<dbReference type="PANTHER" id="PTHR47974:SF9">
    <property type="entry name" value="RECEPTOR-LIKE SERINE_THREONINE-PROTEIN KINASE"/>
    <property type="match status" value="1"/>
</dbReference>
<dbReference type="InterPro" id="IPR011009">
    <property type="entry name" value="Kinase-like_dom_sf"/>
</dbReference>
<dbReference type="PANTHER" id="PTHR47974">
    <property type="entry name" value="OS07G0415500 PROTEIN"/>
    <property type="match status" value="1"/>
</dbReference>
<keyword evidence="3 12" id="KW-0812">Transmembrane</keyword>
<keyword evidence="6" id="KW-0418">Kinase</keyword>
<keyword evidence="2" id="KW-0808">Transferase</keyword>
<proteinExistence type="inferred from homology"/>
<dbReference type="Gene3D" id="1.10.510.10">
    <property type="entry name" value="Transferase(Phosphotransferase) domain 1"/>
    <property type="match status" value="1"/>
</dbReference>
<keyword evidence="15" id="KW-1185">Reference proteome</keyword>
<dbReference type="Pfam" id="PF00069">
    <property type="entry name" value="Pkinase"/>
    <property type="match status" value="1"/>
</dbReference>
<accession>A0AAD8P7E5</accession>
<evidence type="ECO:0000256" key="4">
    <source>
        <dbReference type="ARBA" id="ARBA00022729"/>
    </source>
</evidence>
<dbReference type="PROSITE" id="PS00108">
    <property type="entry name" value="PROTEIN_KINASE_ST"/>
    <property type="match status" value="1"/>
</dbReference>
<dbReference type="GO" id="GO:0016020">
    <property type="term" value="C:membrane"/>
    <property type="evidence" value="ECO:0007669"/>
    <property type="project" value="UniProtKB-SubCell"/>
</dbReference>
<dbReference type="AlphaFoldDB" id="A0AAD8P7E5"/>
<evidence type="ECO:0000256" key="5">
    <source>
        <dbReference type="ARBA" id="ARBA00022741"/>
    </source>
</evidence>
<keyword evidence="9 12" id="KW-0472">Membrane</keyword>
<reference evidence="14" key="1">
    <citation type="journal article" date="2023" name="bioRxiv">
        <title>Improved chromosome-level genome assembly for marigold (Tagetes erecta).</title>
        <authorList>
            <person name="Jiang F."/>
            <person name="Yuan L."/>
            <person name="Wang S."/>
            <person name="Wang H."/>
            <person name="Xu D."/>
            <person name="Wang A."/>
            <person name="Fan W."/>
        </authorList>
    </citation>
    <scope>NUCLEOTIDE SEQUENCE</scope>
    <source>
        <strain evidence="14">WSJ</strain>
        <tissue evidence="14">Leaf</tissue>
    </source>
</reference>
<keyword evidence="7 10" id="KW-0067">ATP-binding</keyword>
<evidence type="ECO:0000256" key="11">
    <source>
        <dbReference type="RuleBase" id="RU000304"/>
    </source>
</evidence>
<dbReference type="SMART" id="SM00220">
    <property type="entry name" value="S_TKc"/>
    <property type="match status" value="1"/>
</dbReference>
<dbReference type="SUPFAM" id="SSF56112">
    <property type="entry name" value="Protein kinase-like (PK-like)"/>
    <property type="match status" value="1"/>
</dbReference>
<dbReference type="FunFam" id="1.10.510.10:FF:000537">
    <property type="entry name" value="Putative receptor-like protein kinase"/>
    <property type="match status" value="1"/>
</dbReference>
<dbReference type="FunFam" id="3.30.200.20:FF:000483">
    <property type="entry name" value="Putative receptor-like protein kinase"/>
    <property type="match status" value="1"/>
</dbReference>
<keyword evidence="8 12" id="KW-1133">Transmembrane helix</keyword>
<gene>
    <name evidence="14" type="ORF">QVD17_00450</name>
</gene>
<feature type="transmembrane region" description="Helical" evidence="12">
    <location>
        <begin position="34"/>
        <end position="54"/>
    </location>
</feature>
<evidence type="ECO:0000256" key="12">
    <source>
        <dbReference type="SAM" id="Phobius"/>
    </source>
</evidence>
<dbReference type="PROSITE" id="PS50011">
    <property type="entry name" value="PROTEIN_KINASE_DOM"/>
    <property type="match status" value="1"/>
</dbReference>
<evidence type="ECO:0000256" key="7">
    <source>
        <dbReference type="ARBA" id="ARBA00022840"/>
    </source>
</evidence>
<evidence type="ECO:0000313" key="15">
    <source>
        <dbReference type="Proteomes" id="UP001229421"/>
    </source>
</evidence>
<evidence type="ECO:0000256" key="2">
    <source>
        <dbReference type="ARBA" id="ARBA00022679"/>
    </source>
</evidence>
<dbReference type="InterPro" id="IPR000719">
    <property type="entry name" value="Prot_kinase_dom"/>
</dbReference>
<dbReference type="Gene3D" id="3.30.200.20">
    <property type="entry name" value="Phosphorylase Kinase, domain 1"/>
    <property type="match status" value="1"/>
</dbReference>
<comment type="caution">
    <text evidence="14">The sequence shown here is derived from an EMBL/GenBank/DDBJ whole genome shotgun (WGS) entry which is preliminary data.</text>
</comment>
<protein>
    <recommendedName>
        <fullName evidence="13">Protein kinase domain-containing protein</fullName>
    </recommendedName>
</protein>
<comment type="similarity">
    <text evidence="11">Belongs to the protein kinase superfamily.</text>
</comment>
<evidence type="ECO:0000313" key="14">
    <source>
        <dbReference type="EMBL" id="KAK1434701.1"/>
    </source>
</evidence>
<keyword evidence="5 10" id="KW-0547">Nucleotide-binding</keyword>
<evidence type="ECO:0000256" key="6">
    <source>
        <dbReference type="ARBA" id="ARBA00022777"/>
    </source>
</evidence>
<dbReference type="PROSITE" id="PS00107">
    <property type="entry name" value="PROTEIN_KINASE_ATP"/>
    <property type="match status" value="1"/>
</dbReference>
<dbReference type="GO" id="GO:0004674">
    <property type="term" value="F:protein serine/threonine kinase activity"/>
    <property type="evidence" value="ECO:0007669"/>
    <property type="project" value="UniProtKB-KW"/>
</dbReference>
<feature type="binding site" evidence="10">
    <location>
        <position position="131"/>
    </location>
    <ligand>
        <name>ATP</name>
        <dbReference type="ChEBI" id="CHEBI:30616"/>
    </ligand>
</feature>
<dbReference type="GO" id="GO:0005524">
    <property type="term" value="F:ATP binding"/>
    <property type="evidence" value="ECO:0007669"/>
    <property type="project" value="UniProtKB-UniRule"/>
</dbReference>
<dbReference type="InterPro" id="IPR008271">
    <property type="entry name" value="Ser/Thr_kinase_AS"/>
</dbReference>
<evidence type="ECO:0000256" key="10">
    <source>
        <dbReference type="PROSITE-ProRule" id="PRU10141"/>
    </source>
</evidence>
<evidence type="ECO:0000259" key="13">
    <source>
        <dbReference type="PROSITE" id="PS50011"/>
    </source>
</evidence>
<evidence type="ECO:0000256" key="8">
    <source>
        <dbReference type="ARBA" id="ARBA00022989"/>
    </source>
</evidence>
<comment type="subcellular location">
    <subcellularLocation>
        <location evidence="1">Membrane</location>
        <topology evidence="1">Single-pass membrane protein</topology>
    </subcellularLocation>
</comment>
<dbReference type="InterPro" id="IPR017441">
    <property type="entry name" value="Protein_kinase_ATP_BS"/>
</dbReference>
<feature type="transmembrane region" description="Helical" evidence="12">
    <location>
        <begin position="7"/>
        <end position="28"/>
    </location>
</feature>
<evidence type="ECO:0000256" key="1">
    <source>
        <dbReference type="ARBA" id="ARBA00004167"/>
    </source>
</evidence>
<keyword evidence="11" id="KW-0723">Serine/threonine-protein kinase</keyword>
<organism evidence="14 15">
    <name type="scientific">Tagetes erecta</name>
    <name type="common">African marigold</name>
    <dbReference type="NCBI Taxonomy" id="13708"/>
    <lineage>
        <taxon>Eukaryota</taxon>
        <taxon>Viridiplantae</taxon>
        <taxon>Streptophyta</taxon>
        <taxon>Embryophyta</taxon>
        <taxon>Tracheophyta</taxon>
        <taxon>Spermatophyta</taxon>
        <taxon>Magnoliopsida</taxon>
        <taxon>eudicotyledons</taxon>
        <taxon>Gunneridae</taxon>
        <taxon>Pentapetalae</taxon>
        <taxon>asterids</taxon>
        <taxon>campanulids</taxon>
        <taxon>Asterales</taxon>
        <taxon>Asteraceae</taxon>
        <taxon>Asteroideae</taxon>
        <taxon>Heliantheae alliance</taxon>
        <taxon>Tageteae</taxon>
        <taxon>Tagetes</taxon>
    </lineage>
</organism>
<dbReference type="Proteomes" id="UP001229421">
    <property type="component" value="Unassembled WGS sequence"/>
</dbReference>
<feature type="domain" description="Protein kinase" evidence="13">
    <location>
        <begin position="103"/>
        <end position="398"/>
    </location>
</feature>
<name>A0AAD8P7E5_TARER</name>
<evidence type="ECO:0000256" key="9">
    <source>
        <dbReference type="ARBA" id="ARBA00023136"/>
    </source>
</evidence>